<dbReference type="Gene3D" id="3.40.50.1820">
    <property type="entry name" value="alpha/beta hydrolase"/>
    <property type="match status" value="1"/>
</dbReference>
<protein>
    <recommendedName>
        <fullName evidence="1">DUF676 domain-containing protein</fullName>
    </recommendedName>
</protein>
<dbReference type="FunFam" id="3.40.50.1820:FF:000216">
    <property type="entry name" value="Alpha/beta-Hydrolases superfamily protein"/>
    <property type="match status" value="1"/>
</dbReference>
<proteinExistence type="predicted"/>
<organism evidence="2 3">
    <name type="scientific">Jatropha curcas</name>
    <name type="common">Barbados nut</name>
    <dbReference type="NCBI Taxonomy" id="180498"/>
    <lineage>
        <taxon>Eukaryota</taxon>
        <taxon>Viridiplantae</taxon>
        <taxon>Streptophyta</taxon>
        <taxon>Embryophyta</taxon>
        <taxon>Tracheophyta</taxon>
        <taxon>Spermatophyta</taxon>
        <taxon>Magnoliopsida</taxon>
        <taxon>eudicotyledons</taxon>
        <taxon>Gunneridae</taxon>
        <taxon>Pentapetalae</taxon>
        <taxon>rosids</taxon>
        <taxon>fabids</taxon>
        <taxon>Malpighiales</taxon>
        <taxon>Euphorbiaceae</taxon>
        <taxon>Crotonoideae</taxon>
        <taxon>Jatropheae</taxon>
        <taxon>Jatropha</taxon>
    </lineage>
</organism>
<accession>A0A067LBS5</accession>
<keyword evidence="3" id="KW-1185">Reference proteome</keyword>
<sequence length="332" mass="37503">MDSLKVEEEGTGSRAVEDAAVACTTFPPNGRSEMELTQTNKEVKKKRNKKWKRKYSYLPRIGCLRIEEDEEGNFDAEVENVGEPANPVHLVVMVNGLMGSAQNWKFAAKRFLIHYPRDIIVHCSKANSLTLTFDGVDVMGERLAEEVISVIERHPSVKKISFIGHSLGGLVARYAIAKLYGRYPAKAHSQGNGDCKGEVYGDRDMEQDKSRIAGLEPMNFITFATPHLGSRGHKQVPMFCGFHTLEKAASHISWFLGKTGKHLFLTDGDNGKPPLLLQMVSDCEDLKFMSALQSFKRHVAYANIRFDTHHLYGIRMNFQRKRIFQEMRNIAI</sequence>
<evidence type="ECO:0000313" key="2">
    <source>
        <dbReference type="EMBL" id="KDP41559.1"/>
    </source>
</evidence>
<dbReference type="SUPFAM" id="SSF53474">
    <property type="entry name" value="alpha/beta-Hydrolases"/>
    <property type="match status" value="1"/>
</dbReference>
<feature type="domain" description="DUF676" evidence="1">
    <location>
        <begin position="86"/>
        <end position="310"/>
    </location>
</feature>
<dbReference type="InterPro" id="IPR029058">
    <property type="entry name" value="AB_hydrolase_fold"/>
</dbReference>
<reference evidence="2 3" key="1">
    <citation type="journal article" date="2014" name="PLoS ONE">
        <title>Global Analysis of Gene Expression Profiles in Physic Nut (Jatropha curcas L.) Seedlings Exposed to Salt Stress.</title>
        <authorList>
            <person name="Zhang L."/>
            <person name="Zhang C."/>
            <person name="Wu P."/>
            <person name="Chen Y."/>
            <person name="Li M."/>
            <person name="Jiang H."/>
            <person name="Wu G."/>
        </authorList>
    </citation>
    <scope>NUCLEOTIDE SEQUENCE [LARGE SCALE GENOMIC DNA]</scope>
    <source>
        <strain evidence="3">cv. GZQX0401</strain>
        <tissue evidence="2">Young leaves</tissue>
    </source>
</reference>
<dbReference type="Proteomes" id="UP000027138">
    <property type="component" value="Unassembled WGS sequence"/>
</dbReference>
<dbReference type="PANTHER" id="PTHR12482:SF41">
    <property type="entry name" value="ALPHA_BETA-HYDROLASES SUPERFAMILY PROTEIN"/>
    <property type="match status" value="1"/>
</dbReference>
<dbReference type="Pfam" id="PF05057">
    <property type="entry name" value="DUF676"/>
    <property type="match status" value="1"/>
</dbReference>
<dbReference type="PANTHER" id="PTHR12482">
    <property type="entry name" value="LIPASE ROG1-RELATED-RELATED"/>
    <property type="match status" value="1"/>
</dbReference>
<evidence type="ECO:0000259" key="1">
    <source>
        <dbReference type="Pfam" id="PF05057"/>
    </source>
</evidence>
<dbReference type="OrthoDB" id="273452at2759"/>
<dbReference type="EMBL" id="KK914318">
    <property type="protein sequence ID" value="KDP41559.1"/>
    <property type="molecule type" value="Genomic_DNA"/>
</dbReference>
<dbReference type="InterPro" id="IPR007751">
    <property type="entry name" value="DUF676_lipase-like"/>
</dbReference>
<dbReference type="AlphaFoldDB" id="A0A067LBS5"/>
<evidence type="ECO:0000313" key="3">
    <source>
        <dbReference type="Proteomes" id="UP000027138"/>
    </source>
</evidence>
<dbReference type="InterPro" id="IPR044294">
    <property type="entry name" value="Lipase-like"/>
</dbReference>
<name>A0A067LBS5_JATCU</name>
<gene>
    <name evidence="2" type="ORF">JCGZ_15966</name>
</gene>